<evidence type="ECO:0000313" key="2">
    <source>
        <dbReference type="Proteomes" id="UP000257014"/>
    </source>
</evidence>
<comment type="caution">
    <text evidence="1">The sequence shown here is derived from an EMBL/GenBank/DDBJ whole genome shotgun (WGS) entry which is preliminary data.</text>
</comment>
<reference evidence="1 2" key="1">
    <citation type="submission" date="2018-03" db="EMBL/GenBank/DDBJ databases">
        <authorList>
            <person name="Keele B.F."/>
        </authorList>
    </citation>
    <scope>NUCLEOTIDE SEQUENCE [LARGE SCALE GENOMIC DNA]</scope>
    <source>
        <strain evidence="1">ZCTH4_d</strain>
    </source>
</reference>
<proteinExistence type="predicted"/>
<evidence type="ECO:0000313" key="1">
    <source>
        <dbReference type="EMBL" id="REJ29071.1"/>
    </source>
</evidence>
<dbReference type="Proteomes" id="UP000257014">
    <property type="component" value="Unassembled WGS sequence"/>
</dbReference>
<organism evidence="1 2">
    <name type="scientific">Caldibacillus debilis</name>
    <dbReference type="NCBI Taxonomy" id="301148"/>
    <lineage>
        <taxon>Bacteria</taxon>
        <taxon>Bacillati</taxon>
        <taxon>Bacillota</taxon>
        <taxon>Bacilli</taxon>
        <taxon>Bacillales</taxon>
        <taxon>Bacillaceae</taxon>
        <taxon>Caldibacillus</taxon>
    </lineage>
</organism>
<name>A0A3E0K5Y6_9BACI</name>
<dbReference type="EMBL" id="QEWE01000015">
    <property type="protein sequence ID" value="REJ29071.1"/>
    <property type="molecule type" value="Genomic_DNA"/>
</dbReference>
<dbReference type="AlphaFoldDB" id="A0A3E0K5Y6"/>
<sequence>MLPLILQKNGGSGHMIPDPVKPGTLFRGIRKDTKAAVWRNPDIQEEVSSCCGILLFLITRLLLPFDGRQKRNRTGSPVRLATI</sequence>
<protein>
    <submittedName>
        <fullName evidence="1">Uncharacterized protein</fullName>
    </submittedName>
</protein>
<accession>A0A3E0K5Y6</accession>
<gene>
    <name evidence="1" type="ORF">C6P37_07515</name>
</gene>